<accession>A0ABV0SL53</accession>
<keyword evidence="2" id="KW-1185">Reference proteome</keyword>
<gene>
    <name evidence="1" type="ORF">ILYODFUR_003643</name>
</gene>
<name>A0ABV0SL53_9TELE</name>
<proteinExistence type="predicted"/>
<sequence>MYPVNALKIFPPEVWFCCSSRVTMDLLAASLINALQFRTSAKHLCAERGHRSSSEAHKEMFFFFTFKFLITM</sequence>
<evidence type="ECO:0000313" key="1">
    <source>
        <dbReference type="EMBL" id="MEQ2220268.1"/>
    </source>
</evidence>
<reference evidence="1 2" key="1">
    <citation type="submission" date="2021-06" db="EMBL/GenBank/DDBJ databases">
        <authorList>
            <person name="Palmer J.M."/>
        </authorList>
    </citation>
    <scope>NUCLEOTIDE SEQUENCE [LARGE SCALE GENOMIC DNA]</scope>
    <source>
        <strain evidence="2">if_2019</strain>
        <tissue evidence="1">Muscle</tissue>
    </source>
</reference>
<evidence type="ECO:0000313" key="2">
    <source>
        <dbReference type="Proteomes" id="UP001482620"/>
    </source>
</evidence>
<protein>
    <submittedName>
        <fullName evidence="1">Uncharacterized protein</fullName>
    </submittedName>
</protein>
<dbReference type="EMBL" id="JAHRIQ010000191">
    <property type="protein sequence ID" value="MEQ2220268.1"/>
    <property type="molecule type" value="Genomic_DNA"/>
</dbReference>
<dbReference type="Proteomes" id="UP001482620">
    <property type="component" value="Unassembled WGS sequence"/>
</dbReference>
<organism evidence="1 2">
    <name type="scientific">Ilyodon furcidens</name>
    <name type="common">goldbreast splitfin</name>
    <dbReference type="NCBI Taxonomy" id="33524"/>
    <lineage>
        <taxon>Eukaryota</taxon>
        <taxon>Metazoa</taxon>
        <taxon>Chordata</taxon>
        <taxon>Craniata</taxon>
        <taxon>Vertebrata</taxon>
        <taxon>Euteleostomi</taxon>
        <taxon>Actinopterygii</taxon>
        <taxon>Neopterygii</taxon>
        <taxon>Teleostei</taxon>
        <taxon>Neoteleostei</taxon>
        <taxon>Acanthomorphata</taxon>
        <taxon>Ovalentaria</taxon>
        <taxon>Atherinomorphae</taxon>
        <taxon>Cyprinodontiformes</taxon>
        <taxon>Goodeidae</taxon>
        <taxon>Ilyodon</taxon>
    </lineage>
</organism>
<comment type="caution">
    <text evidence="1">The sequence shown here is derived from an EMBL/GenBank/DDBJ whole genome shotgun (WGS) entry which is preliminary data.</text>
</comment>